<dbReference type="Gene3D" id="1.10.630.10">
    <property type="entry name" value="Cytochrome P450"/>
    <property type="match status" value="1"/>
</dbReference>
<dbReference type="Proteomes" id="UP000030748">
    <property type="component" value="Unassembled WGS sequence"/>
</dbReference>
<evidence type="ECO:0008006" key="15">
    <source>
        <dbReference type="Google" id="ProtNLM"/>
    </source>
</evidence>
<gene>
    <name evidence="13" type="ORF">MIMGU_mgv1a018891mg</name>
</gene>
<proteinExistence type="inferred from homology"/>
<dbReference type="Pfam" id="PF00067">
    <property type="entry name" value="p450"/>
    <property type="match status" value="1"/>
</dbReference>
<evidence type="ECO:0000313" key="14">
    <source>
        <dbReference type="Proteomes" id="UP000030748"/>
    </source>
</evidence>
<evidence type="ECO:0000256" key="4">
    <source>
        <dbReference type="ARBA" id="ARBA00022692"/>
    </source>
</evidence>
<comment type="cofactor">
    <cofactor evidence="11">
        <name>heme</name>
        <dbReference type="ChEBI" id="CHEBI:30413"/>
    </cofactor>
</comment>
<dbReference type="PRINTS" id="PR00463">
    <property type="entry name" value="EP450I"/>
</dbReference>
<keyword evidence="5 11" id="KW-0479">Metal-binding</keyword>
<dbReference type="GO" id="GO:0016705">
    <property type="term" value="F:oxidoreductase activity, acting on paired donors, with incorporation or reduction of molecular oxygen"/>
    <property type="evidence" value="ECO:0007669"/>
    <property type="project" value="InterPro"/>
</dbReference>
<dbReference type="STRING" id="4155.A0A022QC77"/>
<dbReference type="GO" id="GO:0009820">
    <property type="term" value="P:alkaloid metabolic process"/>
    <property type="evidence" value="ECO:0007669"/>
    <property type="project" value="UniProtKB-ARBA"/>
</dbReference>
<dbReference type="PROSITE" id="PS00086">
    <property type="entry name" value="CYTOCHROME_P450"/>
    <property type="match status" value="1"/>
</dbReference>
<keyword evidence="7 12" id="KW-0560">Oxidoreductase</keyword>
<evidence type="ECO:0000313" key="13">
    <source>
        <dbReference type="EMBL" id="EYU26272.1"/>
    </source>
</evidence>
<dbReference type="AlphaFoldDB" id="A0A022QC77"/>
<keyword evidence="10" id="KW-0472">Membrane</keyword>
<dbReference type="PRINTS" id="PR00385">
    <property type="entry name" value="P450"/>
</dbReference>
<reference evidence="13 14" key="1">
    <citation type="journal article" date="2013" name="Proc. Natl. Acad. Sci. U.S.A.">
        <title>Fine-scale variation in meiotic recombination in Mimulus inferred from population shotgun sequencing.</title>
        <authorList>
            <person name="Hellsten U."/>
            <person name="Wright K.M."/>
            <person name="Jenkins J."/>
            <person name="Shu S."/>
            <person name="Yuan Y."/>
            <person name="Wessler S.R."/>
            <person name="Schmutz J."/>
            <person name="Willis J.H."/>
            <person name="Rokhsar D.S."/>
        </authorList>
    </citation>
    <scope>NUCLEOTIDE SEQUENCE [LARGE SCALE GENOMIC DNA]</scope>
    <source>
        <strain evidence="14">cv. DUN x IM62</strain>
    </source>
</reference>
<feature type="binding site" description="axial binding residue" evidence="11">
    <location>
        <position position="471"/>
    </location>
    <ligand>
        <name>heme</name>
        <dbReference type="ChEBI" id="CHEBI:30413"/>
    </ligand>
    <ligandPart>
        <name>Fe</name>
        <dbReference type="ChEBI" id="CHEBI:18248"/>
    </ligandPart>
</feature>
<evidence type="ECO:0000256" key="7">
    <source>
        <dbReference type="ARBA" id="ARBA00023002"/>
    </source>
</evidence>
<keyword evidence="6" id="KW-1133">Transmembrane helix</keyword>
<evidence type="ECO:0000256" key="10">
    <source>
        <dbReference type="ARBA" id="ARBA00023136"/>
    </source>
</evidence>
<dbReference type="SUPFAM" id="SSF48264">
    <property type="entry name" value="Cytochrome P450"/>
    <property type="match status" value="1"/>
</dbReference>
<comment type="subcellular location">
    <subcellularLocation>
        <location evidence="1">Membrane</location>
        <topology evidence="1">Single-pass membrane protein</topology>
    </subcellularLocation>
</comment>
<keyword evidence="8 11" id="KW-0408">Iron</keyword>
<evidence type="ECO:0000256" key="6">
    <source>
        <dbReference type="ARBA" id="ARBA00022989"/>
    </source>
</evidence>
<keyword evidence="3 11" id="KW-0349">Heme</keyword>
<dbReference type="GO" id="GO:0009753">
    <property type="term" value="P:response to jasmonic acid"/>
    <property type="evidence" value="ECO:0007669"/>
    <property type="project" value="UniProtKB-ARBA"/>
</dbReference>
<sequence length="526" mass="59752">MAVITLSIIFTSIVVAASMTWAVKLLNWVWFRPRKLEKILRQQGLNGNSYRPFLGDLDDMIKFMKAEQPKTIELSDDILPHIFAYYHQIVTKYGENSFIWFGPWPRVNISDPEIIKEILSKPDIFHKPLPETAKILIGGMLLLEGEKWSKHRKIVTPAFHLEKLKNMVPAIGLSCSNMINKLKEIASSRRDEGGFEIDMWPYIDDLTGDVISRTAFGSSYEEGRKIFQLQKERVKLALQLLQFSFIPGWRHVPTKVNRKVKAISNEIESILRGIIKKRHKSATETGENGVFFGDDLLGLMMESNARFTREEGNANEGMTIEEVIEECKLFYFAGSETNSGLLVWTMVLLCKHPEWQTQAREEVMRVFGNSEPNFQGLNHLKIVTMILQEVLRLYSPAPLTVRAPTETVKLGNMTIPLGVHLSLLISQVHCDPDIWGDDAKEFNPKRFSEGVSNATKIQSSFLPFSSGPRICLGHTFAMIEAKMALAMILKHFSFELSPSYLHAPFAVITLQPQYGAPMILRSLEPL</sequence>
<dbReference type="InterPro" id="IPR001128">
    <property type="entry name" value="Cyt_P450"/>
</dbReference>
<dbReference type="PhylomeDB" id="A0A022QC77"/>
<accession>A0A022QC77</accession>
<comment type="similarity">
    <text evidence="2 12">Belongs to the cytochrome P450 family.</text>
</comment>
<evidence type="ECO:0000256" key="2">
    <source>
        <dbReference type="ARBA" id="ARBA00010617"/>
    </source>
</evidence>
<dbReference type="InterPro" id="IPR017972">
    <property type="entry name" value="Cyt_P450_CS"/>
</dbReference>
<evidence type="ECO:0000256" key="11">
    <source>
        <dbReference type="PIRSR" id="PIRSR602401-1"/>
    </source>
</evidence>
<dbReference type="eggNOG" id="KOG0157">
    <property type="taxonomic scope" value="Eukaryota"/>
</dbReference>
<dbReference type="FunFam" id="1.10.630.10:FF:000029">
    <property type="entry name" value="Cytochrome P450 734A1"/>
    <property type="match status" value="1"/>
</dbReference>
<protein>
    <recommendedName>
        <fullName evidence="15">Cytochrome P450</fullName>
    </recommendedName>
</protein>
<evidence type="ECO:0000256" key="8">
    <source>
        <dbReference type="ARBA" id="ARBA00023004"/>
    </source>
</evidence>
<evidence type="ECO:0000256" key="5">
    <source>
        <dbReference type="ARBA" id="ARBA00022723"/>
    </source>
</evidence>
<keyword evidence="9 12" id="KW-0503">Monooxygenase</keyword>
<dbReference type="InterPro" id="IPR002401">
    <property type="entry name" value="Cyt_P450_E_grp-I"/>
</dbReference>
<evidence type="ECO:0000256" key="9">
    <source>
        <dbReference type="ARBA" id="ARBA00023033"/>
    </source>
</evidence>
<dbReference type="GO" id="GO:0005506">
    <property type="term" value="F:iron ion binding"/>
    <property type="evidence" value="ECO:0007669"/>
    <property type="project" value="InterPro"/>
</dbReference>
<keyword evidence="14" id="KW-1185">Reference proteome</keyword>
<dbReference type="InterPro" id="IPR050665">
    <property type="entry name" value="Cytochrome_P450_Monooxygen"/>
</dbReference>
<dbReference type="GO" id="GO:0004497">
    <property type="term" value="F:monooxygenase activity"/>
    <property type="evidence" value="ECO:0000318"/>
    <property type="project" value="GO_Central"/>
</dbReference>
<dbReference type="GO" id="GO:0020037">
    <property type="term" value="F:heme binding"/>
    <property type="evidence" value="ECO:0007669"/>
    <property type="project" value="InterPro"/>
</dbReference>
<dbReference type="PANTHER" id="PTHR24282:SF273">
    <property type="entry name" value="CYTOCHROME P450 CYP72A219-LIKE"/>
    <property type="match status" value="1"/>
</dbReference>
<dbReference type="PANTHER" id="PTHR24282">
    <property type="entry name" value="CYTOCHROME P450 FAMILY MEMBER"/>
    <property type="match status" value="1"/>
</dbReference>
<evidence type="ECO:0000256" key="3">
    <source>
        <dbReference type="ARBA" id="ARBA00022617"/>
    </source>
</evidence>
<organism evidence="13 14">
    <name type="scientific">Erythranthe guttata</name>
    <name type="common">Yellow monkey flower</name>
    <name type="synonym">Mimulus guttatus</name>
    <dbReference type="NCBI Taxonomy" id="4155"/>
    <lineage>
        <taxon>Eukaryota</taxon>
        <taxon>Viridiplantae</taxon>
        <taxon>Streptophyta</taxon>
        <taxon>Embryophyta</taxon>
        <taxon>Tracheophyta</taxon>
        <taxon>Spermatophyta</taxon>
        <taxon>Magnoliopsida</taxon>
        <taxon>eudicotyledons</taxon>
        <taxon>Gunneridae</taxon>
        <taxon>Pentapetalae</taxon>
        <taxon>asterids</taxon>
        <taxon>lamiids</taxon>
        <taxon>Lamiales</taxon>
        <taxon>Phrymaceae</taxon>
        <taxon>Erythranthe</taxon>
    </lineage>
</organism>
<evidence type="ECO:0000256" key="12">
    <source>
        <dbReference type="RuleBase" id="RU000461"/>
    </source>
</evidence>
<keyword evidence="4" id="KW-0812">Transmembrane</keyword>
<dbReference type="InterPro" id="IPR036396">
    <property type="entry name" value="Cyt_P450_sf"/>
</dbReference>
<evidence type="ECO:0000256" key="1">
    <source>
        <dbReference type="ARBA" id="ARBA00004167"/>
    </source>
</evidence>
<dbReference type="GO" id="GO:0016020">
    <property type="term" value="C:membrane"/>
    <property type="evidence" value="ECO:0007669"/>
    <property type="project" value="UniProtKB-SubCell"/>
</dbReference>
<name>A0A022QC77_ERYGU</name>
<dbReference type="EMBL" id="KI631699">
    <property type="protein sequence ID" value="EYU26272.1"/>
    <property type="molecule type" value="Genomic_DNA"/>
</dbReference>